<evidence type="ECO:0000256" key="1">
    <source>
        <dbReference type="SAM" id="MobiDB-lite"/>
    </source>
</evidence>
<dbReference type="InterPro" id="IPR051177">
    <property type="entry name" value="CIK-Related_Protein"/>
</dbReference>
<dbReference type="EMBL" id="QGKV02000649">
    <property type="protein sequence ID" value="KAF3576901.1"/>
    <property type="molecule type" value="Genomic_DNA"/>
</dbReference>
<dbReference type="PANTHER" id="PTHR12984">
    <property type="entry name" value="SCY1-RELATED S/T PROTEIN KINASE-LIKE"/>
    <property type="match status" value="1"/>
</dbReference>
<accession>A0ABQ7DHR5</accession>
<feature type="compositionally biased region" description="Low complexity" evidence="1">
    <location>
        <begin position="492"/>
        <end position="524"/>
    </location>
</feature>
<name>A0ABQ7DHR5_BRACR</name>
<dbReference type="Proteomes" id="UP000266723">
    <property type="component" value="Unassembled WGS sequence"/>
</dbReference>
<protein>
    <submittedName>
        <fullName evidence="2">Uncharacterized protein</fullName>
    </submittedName>
</protein>
<evidence type="ECO:0000313" key="2">
    <source>
        <dbReference type="EMBL" id="KAF3576901.1"/>
    </source>
</evidence>
<gene>
    <name evidence="2" type="ORF">DY000_02028419</name>
</gene>
<organism evidence="2 3">
    <name type="scientific">Brassica cretica</name>
    <name type="common">Mustard</name>
    <dbReference type="NCBI Taxonomy" id="69181"/>
    <lineage>
        <taxon>Eukaryota</taxon>
        <taxon>Viridiplantae</taxon>
        <taxon>Streptophyta</taxon>
        <taxon>Embryophyta</taxon>
        <taxon>Tracheophyta</taxon>
        <taxon>Spermatophyta</taxon>
        <taxon>Magnoliopsida</taxon>
        <taxon>eudicotyledons</taxon>
        <taxon>Gunneridae</taxon>
        <taxon>Pentapetalae</taxon>
        <taxon>rosids</taxon>
        <taxon>malvids</taxon>
        <taxon>Brassicales</taxon>
        <taxon>Brassicaceae</taxon>
        <taxon>Brassiceae</taxon>
        <taxon>Brassica</taxon>
    </lineage>
</organism>
<dbReference type="Gene3D" id="1.10.510.10">
    <property type="entry name" value="Transferase(Phosphotransferase) domain 1"/>
    <property type="match status" value="1"/>
</dbReference>
<comment type="caution">
    <text evidence="2">The sequence shown here is derived from an EMBL/GenBank/DDBJ whole genome shotgun (WGS) entry which is preliminary data.</text>
</comment>
<dbReference type="PANTHER" id="PTHR12984:SF3">
    <property type="entry name" value="N-TERMINAL KINASE-LIKE PROTEIN"/>
    <property type="match status" value="1"/>
</dbReference>
<evidence type="ECO:0000313" key="3">
    <source>
        <dbReference type="Proteomes" id="UP000266723"/>
    </source>
</evidence>
<reference evidence="2 3" key="1">
    <citation type="journal article" date="2020" name="BMC Genomics">
        <title>Intraspecific diversification of the crop wild relative Brassica cretica Lam. using demographic model selection.</title>
        <authorList>
            <person name="Kioukis A."/>
            <person name="Michalopoulou V.A."/>
            <person name="Briers L."/>
            <person name="Pirintsos S."/>
            <person name="Studholme D.J."/>
            <person name="Pavlidis P."/>
            <person name="Sarris P.F."/>
        </authorList>
    </citation>
    <scope>NUCLEOTIDE SEQUENCE [LARGE SCALE GENOMIC DNA]</scope>
    <source>
        <strain evidence="3">cv. PFS-1207/04</strain>
    </source>
</reference>
<sequence length="532" mass="58117">MNLILTSVVAVFKPPVTVMMMSWIIKRTYEIHVGPIPAATKHFSVGYVEVEGIVVNEMTSCSGSCDWRSVCHTEVETHDGTSAKVTIYIVTEPVMPLSDKIKELGLKATQRCETLSYEHQKVHGNVCLATVVVTPTLDWKLHAFDVLSEFDGSKWTYADYQRLLSSMPSRRLNTSKLLEDGEYFQNKLVDTIHFMDILNLKDSVEKDTFFRKLPNVAEQLPREIVTCCSFFLLTWTNCKSSRLIFLNSEVRSKAFQAVEQFLEILKQNYEKTNYGETGGTGGGSAIPETAGLIGWAMSSLTLKGKPLDQASLASSSSAPSLASAALNATSTGTLEITFHNLVNTFSFSYFCLLIVNFSSATEAPSVIIHVPTRTSQINPHHHPQHQQMVGETLRMALAKVMIATKTVGISILSMNQKPAPALSNIQAAQKRPVSQPSRPPATSSRPKINSARAAAKSEDDDLWGSIAAAPPATTSRPLNLKKTVQSDDEDPWAAIAAPPPTTRAKPLSSGRGRAAKPAAPRLGAQRINRTSS</sequence>
<feature type="region of interest" description="Disordered" evidence="1">
    <location>
        <begin position="425"/>
        <end position="532"/>
    </location>
</feature>
<keyword evidence="3" id="KW-1185">Reference proteome</keyword>
<feature type="compositionally biased region" description="Polar residues" evidence="1">
    <location>
        <begin position="425"/>
        <end position="447"/>
    </location>
</feature>
<proteinExistence type="predicted"/>